<gene>
    <name evidence="12" type="ORF">ABY42_10725</name>
</gene>
<dbReference type="AlphaFoldDB" id="A0A0K1IUP0"/>
<dbReference type="InterPro" id="IPR004358">
    <property type="entry name" value="Sig_transdc_His_kin-like_C"/>
</dbReference>
<dbReference type="SUPFAM" id="SSF47384">
    <property type="entry name" value="Homodimeric domain of signal transducing histidine kinase"/>
    <property type="match status" value="1"/>
</dbReference>
<dbReference type="InterPro" id="IPR035965">
    <property type="entry name" value="PAS-like_dom_sf"/>
</dbReference>
<dbReference type="CDD" id="cd00130">
    <property type="entry name" value="PAS"/>
    <property type="match status" value="3"/>
</dbReference>
<keyword evidence="6" id="KW-0902">Two-component regulatory system</keyword>
<dbReference type="InterPro" id="IPR001789">
    <property type="entry name" value="Sig_transdc_resp-reg_receiver"/>
</dbReference>
<dbReference type="SMART" id="SM00387">
    <property type="entry name" value="HATPase_c"/>
    <property type="match status" value="1"/>
</dbReference>
<reference evidence="13" key="1">
    <citation type="journal article" date="2015" name="J. Biotechnol.">
        <title>Complete genome sequence of Haloferax gibbonsii strain ARA6, a potential producer of polyhydroxyalkanoates and halocins isolated from Araruama, Rio de Janeiro, Brasil.</title>
        <authorList>
            <person name="Pinto L.H."/>
            <person name="D'Alincourt Carvalho-Assef A.P."/>
            <person name="Vieira R.P."/>
            <person name="Clementino M.M."/>
            <person name="Albano R.M."/>
        </authorList>
    </citation>
    <scope>NUCLEOTIDE SEQUENCE [LARGE SCALE GENOMIC DNA]</scope>
    <source>
        <strain evidence="13">ARA6</strain>
    </source>
</reference>
<dbReference type="SMART" id="SM00388">
    <property type="entry name" value="HisKA"/>
    <property type="match status" value="1"/>
</dbReference>
<dbReference type="CDD" id="cd00075">
    <property type="entry name" value="HATPase"/>
    <property type="match status" value="1"/>
</dbReference>
<dbReference type="InterPro" id="IPR050736">
    <property type="entry name" value="Sensor_HK_Regulatory"/>
</dbReference>
<dbReference type="Proteomes" id="UP000066124">
    <property type="component" value="Chromosome"/>
</dbReference>
<dbReference type="PANTHER" id="PTHR43711">
    <property type="entry name" value="TWO-COMPONENT HISTIDINE KINASE"/>
    <property type="match status" value="1"/>
</dbReference>
<dbReference type="SMART" id="SM00086">
    <property type="entry name" value="PAC"/>
    <property type="match status" value="2"/>
</dbReference>
<feature type="domain" description="Response regulatory" evidence="9">
    <location>
        <begin position="18"/>
        <end position="136"/>
    </location>
</feature>
<evidence type="ECO:0000256" key="6">
    <source>
        <dbReference type="ARBA" id="ARBA00023012"/>
    </source>
</evidence>
<evidence type="ECO:0000313" key="12">
    <source>
        <dbReference type="EMBL" id="AKU08181.1"/>
    </source>
</evidence>
<dbReference type="KEGG" id="hgi:ABY42_10725"/>
<organism evidence="12 13">
    <name type="scientific">Haloferax gibbonsii</name>
    <dbReference type="NCBI Taxonomy" id="35746"/>
    <lineage>
        <taxon>Archaea</taxon>
        <taxon>Methanobacteriati</taxon>
        <taxon>Methanobacteriota</taxon>
        <taxon>Stenosarchaea group</taxon>
        <taxon>Halobacteria</taxon>
        <taxon>Halobacteriales</taxon>
        <taxon>Haloferacaceae</taxon>
        <taxon>Haloferax</taxon>
    </lineage>
</organism>
<dbReference type="NCBIfam" id="TIGR00229">
    <property type="entry name" value="sensory_box"/>
    <property type="match status" value="3"/>
</dbReference>
<feature type="domain" description="Histidine kinase" evidence="8">
    <location>
        <begin position="524"/>
        <end position="716"/>
    </location>
</feature>
<dbReference type="Gene3D" id="3.30.565.10">
    <property type="entry name" value="Histidine kinase-like ATPase, C-terminal domain"/>
    <property type="match status" value="1"/>
</dbReference>
<dbReference type="SUPFAM" id="SSF55785">
    <property type="entry name" value="PYP-like sensor domain (PAS domain)"/>
    <property type="match status" value="3"/>
</dbReference>
<dbReference type="Gene3D" id="3.40.50.2300">
    <property type="match status" value="1"/>
</dbReference>
<dbReference type="SUPFAM" id="SSF55874">
    <property type="entry name" value="ATPase domain of HSP90 chaperone/DNA topoisomerase II/histidine kinase"/>
    <property type="match status" value="1"/>
</dbReference>
<dbReference type="GO" id="GO:0000155">
    <property type="term" value="F:phosphorelay sensor kinase activity"/>
    <property type="evidence" value="ECO:0007669"/>
    <property type="project" value="InterPro"/>
</dbReference>
<keyword evidence="5" id="KW-0418">Kinase</keyword>
<feature type="domain" description="PAC" evidence="11">
    <location>
        <begin position="337"/>
        <end position="390"/>
    </location>
</feature>
<dbReference type="CDD" id="cd00082">
    <property type="entry name" value="HisKA"/>
    <property type="match status" value="1"/>
</dbReference>
<dbReference type="SMART" id="SM00091">
    <property type="entry name" value="PAS"/>
    <property type="match status" value="3"/>
</dbReference>
<dbReference type="PRINTS" id="PR00344">
    <property type="entry name" value="BCTRLSENSOR"/>
</dbReference>
<feature type="domain" description="PAC" evidence="11">
    <location>
        <begin position="463"/>
        <end position="513"/>
    </location>
</feature>
<evidence type="ECO:0000259" key="9">
    <source>
        <dbReference type="PROSITE" id="PS50110"/>
    </source>
</evidence>
<feature type="domain" description="PAS" evidence="10">
    <location>
        <begin position="263"/>
        <end position="336"/>
    </location>
</feature>
<dbReference type="PROSITE" id="PS50110">
    <property type="entry name" value="RESPONSE_REGULATORY"/>
    <property type="match status" value="1"/>
</dbReference>
<dbReference type="InterPro" id="IPR011006">
    <property type="entry name" value="CheY-like_superfamily"/>
</dbReference>
<feature type="domain" description="PAS" evidence="10">
    <location>
        <begin position="391"/>
        <end position="448"/>
    </location>
</feature>
<dbReference type="InterPro" id="IPR005467">
    <property type="entry name" value="His_kinase_dom"/>
</dbReference>
<dbReference type="Gene3D" id="3.30.450.20">
    <property type="entry name" value="PAS domain"/>
    <property type="match status" value="3"/>
</dbReference>
<protein>
    <recommendedName>
        <fullName evidence="2">histidine kinase</fullName>
        <ecNumber evidence="2">2.7.13.3</ecNumber>
    </recommendedName>
</protein>
<dbReference type="GeneID" id="25246433"/>
<dbReference type="InterPro" id="IPR036890">
    <property type="entry name" value="HATPase_C_sf"/>
</dbReference>
<evidence type="ECO:0000256" key="5">
    <source>
        <dbReference type="ARBA" id="ARBA00022777"/>
    </source>
</evidence>
<name>A0A0K1IUP0_HALGI</name>
<dbReference type="Pfam" id="PF00072">
    <property type="entry name" value="Response_reg"/>
    <property type="match status" value="1"/>
</dbReference>
<dbReference type="Gene3D" id="1.10.287.130">
    <property type="match status" value="1"/>
</dbReference>
<dbReference type="EMBL" id="CP011947">
    <property type="protein sequence ID" value="AKU08181.1"/>
    <property type="molecule type" value="Genomic_DNA"/>
</dbReference>
<dbReference type="InterPro" id="IPR000014">
    <property type="entry name" value="PAS"/>
</dbReference>
<evidence type="ECO:0000259" key="8">
    <source>
        <dbReference type="PROSITE" id="PS50109"/>
    </source>
</evidence>
<dbReference type="InterPro" id="IPR036097">
    <property type="entry name" value="HisK_dim/P_sf"/>
</dbReference>
<evidence type="ECO:0000259" key="10">
    <source>
        <dbReference type="PROSITE" id="PS50112"/>
    </source>
</evidence>
<dbReference type="InterPro" id="IPR003594">
    <property type="entry name" value="HATPase_dom"/>
</dbReference>
<keyword evidence="3 7" id="KW-0597">Phosphoprotein</keyword>
<dbReference type="PROSITE" id="PS50112">
    <property type="entry name" value="PAS"/>
    <property type="match status" value="3"/>
</dbReference>
<dbReference type="InterPro" id="IPR003661">
    <property type="entry name" value="HisK_dim/P_dom"/>
</dbReference>
<dbReference type="Pfam" id="PF13426">
    <property type="entry name" value="PAS_9"/>
    <property type="match status" value="3"/>
</dbReference>
<sequence length="716" mass="79518">MDSPRDTPRSLSESSPIDVLHVDADPEFAALVAAALERECEHITVHTETDPRVAVDRVRRDGPTFDCVVCDYDMPDLDGLDVLASVRAEYPELPVILFTANGSEEVASEAISAGVTDYLRKGDDTSRYQLLANRVENAVERYRASQSLNRGLAAIENATDAVCILGDDGGIEYANAACTELFGYDRAELLGRHWEAFYPDDDVQAVYDSVLPEAREGQWSGQSSLVRKDGSLVDVEHTLTSTADGSLVWTLSRVSKRDRLETKLSRRERAIDEAPIGVVLTDPDQADNPIVYVNDEFTDITGYSRDEAVGRNCRFLQGEETDEAAVAELRAAVDEREPVTTELLNYRKDGTEFWNRVRIAPIFDDGSVDLFVGFQDDITPRKTYERLLRSNTARLEALFEHSPDLVVVHDDDGTIQDVNQRMCEELGYSEADLVGKTIWDLDPTSDPERSRAFWTGLPANEPHRFEGELERQNGTTFPTEIHLIQLNVEGEHMFVAMIRDISEQKEREAELLEQNERLDRFASVVSHDLRNPLQVAMGRLEMLQDDCDSDHLDPIDRALDRMDDLISDLLVLAHNGNDAMEVEPVGLADLARACWQNVVTDGATLVIETDAVVDADRDQLQQLLENLFRNSVEHGSADGDVTVTIGETDRGFFVEDDGPGIPEDDRDTVFEAGYTTSPEGTGFGLNIVSQVAAAHGWEVAVSEGAEGGARFDFRVD</sequence>
<comment type="catalytic activity">
    <reaction evidence="1">
        <text>ATP + protein L-histidine = ADP + protein N-phospho-L-histidine.</text>
        <dbReference type="EC" id="2.7.13.3"/>
    </reaction>
</comment>
<dbReference type="PANTHER" id="PTHR43711:SF1">
    <property type="entry name" value="HISTIDINE KINASE 1"/>
    <property type="match status" value="1"/>
</dbReference>
<dbReference type="PATRIC" id="fig|35746.4.peg.2305"/>
<dbReference type="InterPro" id="IPR001610">
    <property type="entry name" value="PAC"/>
</dbReference>
<dbReference type="PROSITE" id="PS50113">
    <property type="entry name" value="PAC"/>
    <property type="match status" value="2"/>
</dbReference>
<evidence type="ECO:0000256" key="4">
    <source>
        <dbReference type="ARBA" id="ARBA00022679"/>
    </source>
</evidence>
<evidence type="ECO:0000256" key="3">
    <source>
        <dbReference type="ARBA" id="ARBA00022553"/>
    </source>
</evidence>
<dbReference type="SMART" id="SM00448">
    <property type="entry name" value="REC"/>
    <property type="match status" value="1"/>
</dbReference>
<dbReference type="PROSITE" id="PS50109">
    <property type="entry name" value="HIS_KIN"/>
    <property type="match status" value="1"/>
</dbReference>
<dbReference type="CDD" id="cd00156">
    <property type="entry name" value="REC"/>
    <property type="match status" value="1"/>
</dbReference>
<evidence type="ECO:0000313" key="13">
    <source>
        <dbReference type="Proteomes" id="UP000066124"/>
    </source>
</evidence>
<dbReference type="RefSeq" id="WP_050459466.1">
    <property type="nucleotide sequence ID" value="NZ_CP011947.1"/>
</dbReference>
<evidence type="ECO:0000256" key="1">
    <source>
        <dbReference type="ARBA" id="ARBA00000085"/>
    </source>
</evidence>
<dbReference type="InterPro" id="IPR000700">
    <property type="entry name" value="PAS-assoc_C"/>
</dbReference>
<evidence type="ECO:0000259" key="11">
    <source>
        <dbReference type="PROSITE" id="PS50113"/>
    </source>
</evidence>
<dbReference type="Pfam" id="PF00512">
    <property type="entry name" value="HisKA"/>
    <property type="match status" value="1"/>
</dbReference>
<feature type="domain" description="PAS" evidence="10">
    <location>
        <begin position="147"/>
        <end position="201"/>
    </location>
</feature>
<feature type="modified residue" description="4-aspartylphosphate" evidence="7">
    <location>
        <position position="71"/>
    </location>
</feature>
<proteinExistence type="predicted"/>
<dbReference type="Pfam" id="PF02518">
    <property type="entry name" value="HATPase_c"/>
    <property type="match status" value="1"/>
</dbReference>
<dbReference type="SUPFAM" id="SSF52172">
    <property type="entry name" value="CheY-like"/>
    <property type="match status" value="1"/>
</dbReference>
<accession>A0A0K1IUP0</accession>
<evidence type="ECO:0000256" key="7">
    <source>
        <dbReference type="PROSITE-ProRule" id="PRU00169"/>
    </source>
</evidence>
<keyword evidence="4" id="KW-0808">Transferase</keyword>
<dbReference type="EC" id="2.7.13.3" evidence="2"/>
<evidence type="ECO:0000256" key="2">
    <source>
        <dbReference type="ARBA" id="ARBA00012438"/>
    </source>
</evidence>